<comment type="caution">
    <text evidence="1">The sequence shown here is derived from an EMBL/GenBank/DDBJ whole genome shotgun (WGS) entry which is preliminary data.</text>
</comment>
<dbReference type="AlphaFoldDB" id="A0A0F9Q9V8"/>
<organism evidence="1">
    <name type="scientific">marine sediment metagenome</name>
    <dbReference type="NCBI Taxonomy" id="412755"/>
    <lineage>
        <taxon>unclassified sequences</taxon>
        <taxon>metagenomes</taxon>
        <taxon>ecological metagenomes</taxon>
    </lineage>
</organism>
<accession>A0A0F9Q9V8</accession>
<sequence>MIAPATPRLSSARLMLVDELTAELLLARTQQAGLTVWPHDIKLAAKAVREGRWAVLLGDGSVLYVSERPQAGRQ</sequence>
<dbReference type="EMBL" id="LAZR01001774">
    <property type="protein sequence ID" value="KKN39264.1"/>
    <property type="molecule type" value="Genomic_DNA"/>
</dbReference>
<name>A0A0F9Q9V8_9ZZZZ</name>
<reference evidence="1" key="1">
    <citation type="journal article" date="2015" name="Nature">
        <title>Complex archaea that bridge the gap between prokaryotes and eukaryotes.</title>
        <authorList>
            <person name="Spang A."/>
            <person name="Saw J.H."/>
            <person name="Jorgensen S.L."/>
            <person name="Zaremba-Niedzwiedzka K."/>
            <person name="Martijn J."/>
            <person name="Lind A.E."/>
            <person name="van Eijk R."/>
            <person name="Schleper C."/>
            <person name="Guy L."/>
            <person name="Ettema T.J."/>
        </authorList>
    </citation>
    <scope>NUCLEOTIDE SEQUENCE</scope>
</reference>
<gene>
    <name evidence="1" type="ORF">LCGC14_0745470</name>
</gene>
<evidence type="ECO:0000313" key="1">
    <source>
        <dbReference type="EMBL" id="KKN39264.1"/>
    </source>
</evidence>
<proteinExistence type="predicted"/>
<protein>
    <submittedName>
        <fullName evidence="1">Uncharacterized protein</fullName>
    </submittedName>
</protein>